<organism evidence="5 6">
    <name type="scientific">Alkalibacter rhizosphaerae</name>
    <dbReference type="NCBI Taxonomy" id="2815577"/>
    <lineage>
        <taxon>Bacteria</taxon>
        <taxon>Bacillati</taxon>
        <taxon>Bacillota</taxon>
        <taxon>Clostridia</taxon>
        <taxon>Eubacteriales</taxon>
        <taxon>Eubacteriaceae</taxon>
        <taxon>Alkalibacter</taxon>
    </lineage>
</organism>
<evidence type="ECO:0000256" key="2">
    <source>
        <dbReference type="SAM" id="Phobius"/>
    </source>
</evidence>
<dbReference type="GO" id="GO:0006813">
    <property type="term" value="P:potassium ion transport"/>
    <property type="evidence" value="ECO:0007669"/>
    <property type="project" value="InterPro"/>
</dbReference>
<evidence type="ECO:0000256" key="1">
    <source>
        <dbReference type="ARBA" id="ARBA00004651"/>
    </source>
</evidence>
<accession>A0A974XDP6</accession>
<dbReference type="InterPro" id="IPR006037">
    <property type="entry name" value="RCK_C"/>
</dbReference>
<dbReference type="EMBL" id="CP071444">
    <property type="protein sequence ID" value="QSX07947.1"/>
    <property type="molecule type" value="Genomic_DNA"/>
</dbReference>
<dbReference type="InterPro" id="IPR036291">
    <property type="entry name" value="NAD(P)-bd_dom_sf"/>
</dbReference>
<dbReference type="RefSeq" id="WP_207299289.1">
    <property type="nucleotide sequence ID" value="NZ_CP071444.1"/>
</dbReference>
<keyword evidence="2" id="KW-1133">Transmembrane helix</keyword>
<dbReference type="Proteomes" id="UP000663499">
    <property type="component" value="Chromosome"/>
</dbReference>
<feature type="transmembrane region" description="Helical" evidence="2">
    <location>
        <begin position="7"/>
        <end position="25"/>
    </location>
</feature>
<gene>
    <name evidence="5" type="ORF">J0B03_09045</name>
</gene>
<dbReference type="SUPFAM" id="SSF51735">
    <property type="entry name" value="NAD(P)-binding Rossmann-fold domains"/>
    <property type="match status" value="1"/>
</dbReference>
<feature type="domain" description="RCK N-terminal" evidence="3">
    <location>
        <begin position="107"/>
        <end position="224"/>
    </location>
</feature>
<dbReference type="PROSITE" id="PS51202">
    <property type="entry name" value="RCK_C"/>
    <property type="match status" value="1"/>
</dbReference>
<dbReference type="InterPro" id="IPR013099">
    <property type="entry name" value="K_chnl_dom"/>
</dbReference>
<dbReference type="InterPro" id="IPR036721">
    <property type="entry name" value="RCK_C_sf"/>
</dbReference>
<dbReference type="Pfam" id="PF02080">
    <property type="entry name" value="TrkA_C"/>
    <property type="match status" value="1"/>
</dbReference>
<proteinExistence type="predicted"/>
<dbReference type="InterPro" id="IPR003148">
    <property type="entry name" value="RCK_N"/>
</dbReference>
<comment type="subcellular location">
    <subcellularLocation>
        <location evidence="1">Cell membrane</location>
        <topology evidence="1">Multi-pass membrane protein</topology>
    </subcellularLocation>
</comment>
<keyword evidence="5" id="KW-0406">Ion transport</keyword>
<reference evidence="5" key="1">
    <citation type="submission" date="2021-03" db="EMBL/GenBank/DDBJ databases">
        <title>Alkalibacter marinus sp. nov., isolated from tidal flat sediment.</title>
        <authorList>
            <person name="Namirimu T."/>
            <person name="Yang J.-A."/>
            <person name="Yang S.-H."/>
            <person name="Kim Y.-J."/>
            <person name="Kwon K.K."/>
        </authorList>
    </citation>
    <scope>NUCLEOTIDE SEQUENCE</scope>
    <source>
        <strain evidence="5">ES005</strain>
    </source>
</reference>
<keyword evidence="5" id="KW-0813">Transport</keyword>
<name>A0A974XDP6_9FIRM</name>
<keyword evidence="5" id="KW-0407">Ion channel</keyword>
<dbReference type="KEGG" id="alka:J0B03_09045"/>
<feature type="domain" description="RCK C-terminal" evidence="4">
    <location>
        <begin position="246"/>
        <end position="333"/>
    </location>
</feature>
<dbReference type="Gene3D" id="3.40.50.720">
    <property type="entry name" value="NAD(P)-binding Rossmann-like Domain"/>
    <property type="match status" value="1"/>
</dbReference>
<dbReference type="SUPFAM" id="SSF116726">
    <property type="entry name" value="TrkA C-terminal domain-like"/>
    <property type="match status" value="1"/>
</dbReference>
<dbReference type="Pfam" id="PF07885">
    <property type="entry name" value="Ion_trans_2"/>
    <property type="match status" value="1"/>
</dbReference>
<keyword evidence="2" id="KW-0812">Transmembrane</keyword>
<dbReference type="GO" id="GO:0008324">
    <property type="term" value="F:monoatomic cation transmembrane transporter activity"/>
    <property type="evidence" value="ECO:0007669"/>
    <property type="project" value="InterPro"/>
</dbReference>
<dbReference type="Gene3D" id="1.10.287.70">
    <property type="match status" value="1"/>
</dbReference>
<keyword evidence="2" id="KW-0472">Membrane</keyword>
<evidence type="ECO:0000313" key="6">
    <source>
        <dbReference type="Proteomes" id="UP000663499"/>
    </source>
</evidence>
<dbReference type="PANTHER" id="PTHR43833">
    <property type="entry name" value="POTASSIUM CHANNEL PROTEIN 2-RELATED-RELATED"/>
    <property type="match status" value="1"/>
</dbReference>
<dbReference type="SUPFAM" id="SSF81324">
    <property type="entry name" value="Voltage-gated potassium channels"/>
    <property type="match status" value="1"/>
</dbReference>
<evidence type="ECO:0000259" key="4">
    <source>
        <dbReference type="PROSITE" id="PS51202"/>
    </source>
</evidence>
<evidence type="ECO:0000313" key="5">
    <source>
        <dbReference type="EMBL" id="QSX07947.1"/>
    </source>
</evidence>
<sequence>MEARRKFIFIITTFIIIITVGVIGYMNLLRINFIDALYMTVITISTVGYGEVAEMTDPAKFFSIGIIFAGLSVAGYGITSLVALFFEGELKDAWRRKQMENKIKQLTDHYIVCGAGEIGHTVIDSFQENNVPFVVIEKNQKRFEELIKENCLVILGDATSEDTLEQANIAHSKGVICTLSNDADNVFTVLTARQMNEDIYIVSKAIEKNAHNKLRKAGANNTISPNEIGGRRMASLVLRPSVISFLDIITQAGDVTLDLEEVTICNGSELVNLALMDAKIPEITGLVVLALKRKNSTKLTFNPSSTEILQDGDTMIVLGQEAQVKKLQVMACPKNG</sequence>
<dbReference type="AlphaFoldDB" id="A0A974XDP6"/>
<dbReference type="Pfam" id="PF02254">
    <property type="entry name" value="TrkA_N"/>
    <property type="match status" value="1"/>
</dbReference>
<dbReference type="PROSITE" id="PS51201">
    <property type="entry name" value="RCK_N"/>
    <property type="match status" value="1"/>
</dbReference>
<feature type="transmembrane region" description="Helical" evidence="2">
    <location>
        <begin position="61"/>
        <end position="86"/>
    </location>
</feature>
<protein>
    <submittedName>
        <fullName evidence="5">Potassium channel protein</fullName>
    </submittedName>
</protein>
<evidence type="ECO:0000259" key="3">
    <source>
        <dbReference type="PROSITE" id="PS51201"/>
    </source>
</evidence>
<dbReference type="GO" id="GO:0005886">
    <property type="term" value="C:plasma membrane"/>
    <property type="evidence" value="ECO:0007669"/>
    <property type="project" value="UniProtKB-SubCell"/>
</dbReference>
<dbReference type="PANTHER" id="PTHR43833:SF9">
    <property type="entry name" value="POTASSIUM CHANNEL PROTEIN YUGO-RELATED"/>
    <property type="match status" value="1"/>
</dbReference>
<keyword evidence="6" id="KW-1185">Reference proteome</keyword>
<dbReference type="Gene3D" id="3.30.70.1450">
    <property type="entry name" value="Regulator of K+ conductance, C-terminal domain"/>
    <property type="match status" value="1"/>
</dbReference>
<dbReference type="InterPro" id="IPR050721">
    <property type="entry name" value="Trk_Ktr_HKT_K-transport"/>
</dbReference>